<name>A0AAQ0FDK4_BURCE</name>
<dbReference type="AlphaFoldDB" id="A0AAQ0FDK4"/>
<protein>
    <submittedName>
        <fullName evidence="1">Uncharacterized protein</fullName>
    </submittedName>
</protein>
<accession>A0AAQ0FDK4</accession>
<evidence type="ECO:0000313" key="2">
    <source>
        <dbReference type="Proteomes" id="UP000248899"/>
    </source>
</evidence>
<comment type="caution">
    <text evidence="1">The sequence shown here is derived from an EMBL/GenBank/DDBJ whole genome shotgun (WGS) entry which is preliminary data.</text>
</comment>
<dbReference type="Proteomes" id="UP000248899">
    <property type="component" value="Unassembled WGS sequence"/>
</dbReference>
<proteinExistence type="predicted"/>
<sequence>MHASRCARISIGARWFDPGIAFHPASRDDIESERLFTERLVLAGGHHLLAKKRRIHGKRSTR</sequence>
<organism evidence="1 2">
    <name type="scientific">Burkholderia cepacia</name>
    <name type="common">Pseudomonas cepacia</name>
    <dbReference type="NCBI Taxonomy" id="292"/>
    <lineage>
        <taxon>Bacteria</taxon>
        <taxon>Pseudomonadati</taxon>
        <taxon>Pseudomonadota</taxon>
        <taxon>Betaproteobacteria</taxon>
        <taxon>Burkholderiales</taxon>
        <taxon>Burkholderiaceae</taxon>
        <taxon>Burkholderia</taxon>
        <taxon>Burkholderia cepacia complex</taxon>
    </lineage>
</organism>
<dbReference type="EMBL" id="QLUZ01000009">
    <property type="protein sequence ID" value="RAQ08787.1"/>
    <property type="molecule type" value="Genomic_DNA"/>
</dbReference>
<evidence type="ECO:0000313" key="1">
    <source>
        <dbReference type="EMBL" id="RAQ08787.1"/>
    </source>
</evidence>
<reference evidence="1 2" key="1">
    <citation type="submission" date="2018-06" db="EMBL/GenBank/DDBJ databases">
        <title>Towards the identification of Burkholderia cepacia strain which caused fatal septicemia.</title>
        <authorList>
            <person name="Bui L.A.T."/>
            <person name="Zakharova I.B."/>
            <person name="Shpak I.M."/>
            <person name="Teteryatnikova N."/>
            <person name="Ustinov D.V."/>
            <person name="Kuzyutina Y.A."/>
            <person name="Nguyen H.N."/>
            <person name="Antonov A.S."/>
            <person name="Avdyusheva E.F."/>
            <person name="Victorov D.V."/>
        </authorList>
    </citation>
    <scope>NUCLEOTIDE SEQUENCE [LARGE SCALE GENOMIC DNA]</scope>
    <source>
        <strain evidence="1 2">PT02</strain>
    </source>
</reference>
<gene>
    <name evidence="1" type="ORF">DPR02_18180</name>
</gene>